<dbReference type="Proteomes" id="UP001501020">
    <property type="component" value="Unassembled WGS sequence"/>
</dbReference>
<organism evidence="1 2">
    <name type="scientific">Actinomadura napierensis</name>
    <dbReference type="NCBI Taxonomy" id="267854"/>
    <lineage>
        <taxon>Bacteria</taxon>
        <taxon>Bacillati</taxon>
        <taxon>Actinomycetota</taxon>
        <taxon>Actinomycetes</taxon>
        <taxon>Streptosporangiales</taxon>
        <taxon>Thermomonosporaceae</taxon>
        <taxon>Actinomadura</taxon>
    </lineage>
</organism>
<evidence type="ECO:0000313" key="2">
    <source>
        <dbReference type="Proteomes" id="UP001501020"/>
    </source>
</evidence>
<comment type="caution">
    <text evidence="1">The sequence shown here is derived from an EMBL/GenBank/DDBJ whole genome shotgun (WGS) entry which is preliminary data.</text>
</comment>
<keyword evidence="2" id="KW-1185">Reference proteome</keyword>
<protein>
    <recommendedName>
        <fullName evidence="3">LysR family transcriptional regulator</fullName>
    </recommendedName>
</protein>
<dbReference type="EMBL" id="BAAAMR010000007">
    <property type="protein sequence ID" value="GAA2125009.1"/>
    <property type="molecule type" value="Genomic_DNA"/>
</dbReference>
<accession>A0ABN2YEY6</accession>
<dbReference type="RefSeq" id="WP_344262510.1">
    <property type="nucleotide sequence ID" value="NZ_BAAAMR010000007.1"/>
</dbReference>
<sequence length="58" mass="6355">MAAAVAEASAFYPWPNLVYLPVLDAPPVSWVLAWRTAAENDLIRRFAQTARDADHGTA</sequence>
<name>A0ABN2YEY6_9ACTN</name>
<evidence type="ECO:0008006" key="3">
    <source>
        <dbReference type="Google" id="ProtNLM"/>
    </source>
</evidence>
<proteinExistence type="predicted"/>
<gene>
    <name evidence="1" type="ORF">GCM10009727_12980</name>
</gene>
<reference evidence="1 2" key="1">
    <citation type="journal article" date="2019" name="Int. J. Syst. Evol. Microbiol.">
        <title>The Global Catalogue of Microorganisms (GCM) 10K type strain sequencing project: providing services to taxonomists for standard genome sequencing and annotation.</title>
        <authorList>
            <consortium name="The Broad Institute Genomics Platform"/>
            <consortium name="The Broad Institute Genome Sequencing Center for Infectious Disease"/>
            <person name="Wu L."/>
            <person name="Ma J."/>
        </authorList>
    </citation>
    <scope>NUCLEOTIDE SEQUENCE [LARGE SCALE GENOMIC DNA]</scope>
    <source>
        <strain evidence="1 2">JCM 13850</strain>
    </source>
</reference>
<evidence type="ECO:0000313" key="1">
    <source>
        <dbReference type="EMBL" id="GAA2125009.1"/>
    </source>
</evidence>